<name>A0A1M5P9Z4_9FIRM</name>
<sequence length="214" mass="24428">MAVHKLADIFNDIALDYSFFDPNYAWRDVEAGSQMEDLRTAQNEKTEDKSYWQNVFRFMEAALSNGIIWEIEPEEISANNAREAEYYQAALQSLNDELEKTEHILALFDNWAGTPVDILSPYGDISWGENIFASAEDDLTLEIPVKVYRKDTDYVIKANMPWIKIGEFTDMPLDPKINLKSVLAALPLRINSREAKISFVNGELKVEVPEAAEK</sequence>
<gene>
    <name evidence="1" type="ORF">SAMN02745221_01416</name>
</gene>
<dbReference type="EMBL" id="FQWY01000021">
    <property type="protein sequence ID" value="SHG98644.1"/>
    <property type="molecule type" value="Genomic_DNA"/>
</dbReference>
<dbReference type="AlphaFoldDB" id="A0A1M5P9Z4"/>
<dbReference type="RefSeq" id="WP_073092070.1">
    <property type="nucleotide sequence ID" value="NZ_FQWY01000021.1"/>
</dbReference>
<accession>A0A1M5P9Z4</accession>
<dbReference type="OrthoDB" id="1806521at2"/>
<organism evidence="1 2">
    <name type="scientific">Thermosyntropha lipolytica DSM 11003</name>
    <dbReference type="NCBI Taxonomy" id="1123382"/>
    <lineage>
        <taxon>Bacteria</taxon>
        <taxon>Bacillati</taxon>
        <taxon>Bacillota</taxon>
        <taxon>Clostridia</taxon>
        <taxon>Eubacteriales</taxon>
        <taxon>Syntrophomonadaceae</taxon>
        <taxon>Thermosyntropha</taxon>
    </lineage>
</organism>
<evidence type="ECO:0000313" key="2">
    <source>
        <dbReference type="Proteomes" id="UP000242329"/>
    </source>
</evidence>
<reference evidence="2" key="1">
    <citation type="submission" date="2016-11" db="EMBL/GenBank/DDBJ databases">
        <authorList>
            <person name="Varghese N."/>
            <person name="Submissions S."/>
        </authorList>
    </citation>
    <scope>NUCLEOTIDE SEQUENCE [LARGE SCALE GENOMIC DNA]</scope>
    <source>
        <strain evidence="2">DSM 11003</strain>
    </source>
</reference>
<proteinExistence type="predicted"/>
<protein>
    <submittedName>
        <fullName evidence="1">Uncharacterized protein</fullName>
    </submittedName>
</protein>
<dbReference type="Proteomes" id="UP000242329">
    <property type="component" value="Unassembled WGS sequence"/>
</dbReference>
<evidence type="ECO:0000313" key="1">
    <source>
        <dbReference type="EMBL" id="SHG98644.1"/>
    </source>
</evidence>
<keyword evidence="2" id="KW-1185">Reference proteome</keyword>